<gene>
    <name evidence="1" type="ORF">Vadar_016124</name>
</gene>
<keyword evidence="2" id="KW-1185">Reference proteome</keyword>
<evidence type="ECO:0000313" key="2">
    <source>
        <dbReference type="Proteomes" id="UP000828048"/>
    </source>
</evidence>
<dbReference type="EMBL" id="CM037156">
    <property type="protein sequence ID" value="KAH7837636.1"/>
    <property type="molecule type" value="Genomic_DNA"/>
</dbReference>
<dbReference type="Proteomes" id="UP000828048">
    <property type="component" value="Chromosome 6"/>
</dbReference>
<name>A0ACB7XA58_9ERIC</name>
<protein>
    <submittedName>
        <fullName evidence="1">Uncharacterized protein</fullName>
    </submittedName>
</protein>
<evidence type="ECO:0000313" key="1">
    <source>
        <dbReference type="EMBL" id="KAH7837636.1"/>
    </source>
</evidence>
<organism evidence="1 2">
    <name type="scientific">Vaccinium darrowii</name>
    <dbReference type="NCBI Taxonomy" id="229202"/>
    <lineage>
        <taxon>Eukaryota</taxon>
        <taxon>Viridiplantae</taxon>
        <taxon>Streptophyta</taxon>
        <taxon>Embryophyta</taxon>
        <taxon>Tracheophyta</taxon>
        <taxon>Spermatophyta</taxon>
        <taxon>Magnoliopsida</taxon>
        <taxon>eudicotyledons</taxon>
        <taxon>Gunneridae</taxon>
        <taxon>Pentapetalae</taxon>
        <taxon>asterids</taxon>
        <taxon>Ericales</taxon>
        <taxon>Ericaceae</taxon>
        <taxon>Vaccinioideae</taxon>
        <taxon>Vaccinieae</taxon>
        <taxon>Vaccinium</taxon>
    </lineage>
</organism>
<accession>A0ACB7XA58</accession>
<proteinExistence type="predicted"/>
<sequence>MKQLMVSNMSKLVLIVTLSSLLFGYVLGIKECTNRPTKCNETDRHQLLSVNSETSHYHLTPTDDSAWSDLRPRKILFEEDERSWSMMYKKMKISVGYSNMSGGFLKEISLHNVRLDPESKHGEAQQTNLEYLLMLDVDTLVWSFRKTAGLETPGNPFLPPSWKNWENQWIEIRGHFVGHYLSASAQMWASTHNDSLNEKMFAVVSALSACQDKMGTGYLSAFPSEHFDRFEALETVWAPYYVIHKIMAGLLDQYIFANNAQALKMLTRMVDYFYNRVQNVILMYTIERHWQSLNEETGGMNDVLYKLYTVTGDSKHLLLARLFDKPCFLGFLALKADSLSGFHANTHIPIVVGTQMQYEITGDPLSKDMATFFMDTINSSYSYATGGTSVKEFWSDPKRLADTLQVDNEESCTTYNMLKVARNLFRWTKEMAYADYYERALTNGVLSIQRGREPGVMIYMLPLGPGTSKNIGVHGWGTPFTSFWCCYGTGIESFSKLGDSIYFEEEGNVPGLYVNQYISSSINWTSGQISINKKVEPVVSWDPRLQVTLTILSKEQGSGQASTLHLRIPIWTYPNGAKTMLNGQVLSLPSPGNFLSVTRNWTPGDKITLELPISLRTEAIKDDRQEHASTQAILYGPTLLVGLTSGDWDIKRGSTASLSDLITPIPASYNSHLITLSQNSGNSSLVLTNSNNSITMENFPKPGTNASIHATFRVVMNDSSSSVVDPKDFIGKSVMLEPFDFPGMVVAHGANTEGLQILNSGSGINSVFYLVAGMDGKPGTVSLESASQVGCFVSYQSGIKLSCKSGSSDAAFGQTASFVLGNGVSKYHPMSFVLKATTHHPNHHPPLPPPPTTSSHHALPPPPPTTHHPTITSNHHAPPPPPTTPATTATTTTHHHRHHAPPPPTITSTTHHHKHHLQPPPTTTSSHHAPPTITATTHRHHL</sequence>
<comment type="caution">
    <text evidence="1">The sequence shown here is derived from an EMBL/GenBank/DDBJ whole genome shotgun (WGS) entry which is preliminary data.</text>
</comment>
<reference evidence="1 2" key="1">
    <citation type="journal article" date="2021" name="Hortic Res">
        <title>High-quality reference genome and annotation aids understanding of berry development for evergreen blueberry (Vaccinium darrowii).</title>
        <authorList>
            <person name="Yu J."/>
            <person name="Hulse-Kemp A.M."/>
            <person name="Babiker E."/>
            <person name="Staton M."/>
        </authorList>
    </citation>
    <scope>NUCLEOTIDE SEQUENCE [LARGE SCALE GENOMIC DNA]</scope>
    <source>
        <strain evidence="2">cv. NJ 8807/NJ 8810</strain>
        <tissue evidence="1">Young leaf</tissue>
    </source>
</reference>